<dbReference type="PROSITE" id="PS00136">
    <property type="entry name" value="SUBTILASE_ASP"/>
    <property type="match status" value="1"/>
</dbReference>
<dbReference type="PROSITE" id="PS00138">
    <property type="entry name" value="SUBTILASE_SER"/>
    <property type="match status" value="1"/>
</dbReference>
<dbReference type="Gene3D" id="3.40.50.200">
    <property type="entry name" value="Peptidase S8/S53 domain"/>
    <property type="match status" value="1"/>
</dbReference>
<evidence type="ECO:0000256" key="7">
    <source>
        <dbReference type="RuleBase" id="RU003355"/>
    </source>
</evidence>
<evidence type="ECO:0000259" key="9">
    <source>
        <dbReference type="Pfam" id="PF00082"/>
    </source>
</evidence>
<comment type="similarity">
    <text evidence="1 6 7">Belongs to the peptidase S8 family.</text>
</comment>
<dbReference type="InterPro" id="IPR000209">
    <property type="entry name" value="Peptidase_S8/S53_dom"/>
</dbReference>
<feature type="domain" description="Peptidase S8/S53" evidence="9">
    <location>
        <begin position="207"/>
        <end position="474"/>
    </location>
</feature>
<dbReference type="InterPro" id="IPR023827">
    <property type="entry name" value="Peptidase_S8_Asp-AS"/>
</dbReference>
<evidence type="ECO:0000256" key="5">
    <source>
        <dbReference type="PIRSR" id="PIRSR615500-1"/>
    </source>
</evidence>
<keyword evidence="3 6" id="KW-0378">Hydrolase</keyword>
<dbReference type="AlphaFoldDB" id="A0A4R4ZNF1"/>
<sequence length="1080" mass="111565">MRHKLSTAAAAATALALAISALPVMPAAAQSIDGMPKAAVSGWIALPTGDQVAVNTAGKPIGVRRAPGREQIPLQLSRDRGHTFVIPLDAARLVDSGRVDRRLFDVTLLSRPEYVASRRKGVKLIVAYDGGGQRAAAARTFPRINADAVTAPDWNQLTRTTTQGPSAFREVAEGIKKVWLDGVRKASLDKSVPQIGGPAAWAAGFNGKGTKIAVLDTGVDETHPDLAGQEIGGKNFTDSGDKDMFGHGTHVASIAAGTGAKSKGKYKGVAPGAKILDVKVLGDEGSGDDSAVIGGMEWAAAQGADVINMSLGGTDTPGIDPLEEAVNRLSAQTGTLFVIAAGNDGEGGARTVGSPGSADAALTVGAVDKSDKLAPFSSTGPRVGDGGLKPDVTAPGVDIGAAAAPGNLIGQRAPKPADGYMAISGTSMATPHVAGAAAILAQQHPDWTGDQIKAALTGSTVGGAGYSAFQQGTGRIDLRKAIKQSVIVKDGPLSFGTQQWPHTDDKPLSRKITYRNLGKTPVTLDLSATTLGPDGKPAPVGFFTLGAKQLTIPAGGEASTTLTANSKLGGKADGFYSAYVTATGGDQSVRTVAAIEREVESYDVAVSHLGRDGKPAKAYSTFFDGLTGPAKDQRLFLAGPAVSMRLPAGRYLLSSTIFVSPDLGDWKGADWINQPVLQVGKAGKITVDARTAKPVSVTVPDPKAVSQFILIDAAVTTAGTTMGRGWMLESFAGFRTAHLGPKAKAGELNQQVRNQFANGDSLYSVAGANSGTSYLTGYTQRVAKKDLAKVVVRLGASAPGKQGFLIPQGEVDGVGTFDAAYDDRLPRTVTVYLTTARTKWAFGFGQVGAAGTEAEYFSDTKAYQPGTTTTEDFNIGVAGPKLAKHLGLFRDGDKISGWLPLLADGAGHLGGSEHEKASTTLYRNGVKIGSNDDPLLGKQPFTVPAGPADYRLTATITRSAAVAATSSKVSITWGFRSGHTTARTKLPASVVRFHPSLGLDSKSKAGATVKIPVTVEGAKPKSLTVDVSTDGGKHWSKAAVVAGKITVKNPAPGGSISLRAHVVDQQNNWVDQTILKAYLV</sequence>
<comment type="caution">
    <text evidence="10">The sequence shown here is derived from an EMBL/GenBank/DDBJ whole genome shotgun (WGS) entry which is preliminary data.</text>
</comment>
<organism evidence="10 11">
    <name type="scientific">Kribbella antibiotica</name>
    <dbReference type="NCBI Taxonomy" id="190195"/>
    <lineage>
        <taxon>Bacteria</taxon>
        <taxon>Bacillati</taxon>
        <taxon>Actinomycetota</taxon>
        <taxon>Actinomycetes</taxon>
        <taxon>Propionibacteriales</taxon>
        <taxon>Kribbellaceae</taxon>
        <taxon>Kribbella</taxon>
    </lineage>
</organism>
<keyword evidence="4 6" id="KW-0720">Serine protease</keyword>
<keyword evidence="11" id="KW-1185">Reference proteome</keyword>
<feature type="chain" id="PRO_5020956100" evidence="8">
    <location>
        <begin position="30"/>
        <end position="1080"/>
    </location>
</feature>
<proteinExistence type="inferred from homology"/>
<dbReference type="PRINTS" id="PR00723">
    <property type="entry name" value="SUBTILISIN"/>
</dbReference>
<dbReference type="GO" id="GO:0006508">
    <property type="term" value="P:proteolysis"/>
    <property type="evidence" value="ECO:0007669"/>
    <property type="project" value="UniProtKB-KW"/>
</dbReference>
<dbReference type="CDD" id="cd07487">
    <property type="entry name" value="Peptidases_S8_1"/>
    <property type="match status" value="1"/>
</dbReference>
<evidence type="ECO:0000256" key="2">
    <source>
        <dbReference type="ARBA" id="ARBA00022670"/>
    </source>
</evidence>
<evidence type="ECO:0000256" key="1">
    <source>
        <dbReference type="ARBA" id="ARBA00011073"/>
    </source>
</evidence>
<dbReference type="InterPro" id="IPR036852">
    <property type="entry name" value="Peptidase_S8/S53_dom_sf"/>
</dbReference>
<evidence type="ECO:0000256" key="6">
    <source>
        <dbReference type="PROSITE-ProRule" id="PRU01240"/>
    </source>
</evidence>
<dbReference type="PIRSF" id="PIRSF037854">
    <property type="entry name" value="Dihydropyridine_esterase"/>
    <property type="match status" value="1"/>
</dbReference>
<dbReference type="Proteomes" id="UP000295124">
    <property type="component" value="Unassembled WGS sequence"/>
</dbReference>
<dbReference type="EMBL" id="SMKX01000025">
    <property type="protein sequence ID" value="TDD60373.1"/>
    <property type="molecule type" value="Genomic_DNA"/>
</dbReference>
<feature type="active site" description="Charge relay system" evidence="5 6">
    <location>
        <position position="427"/>
    </location>
</feature>
<keyword evidence="2 6" id="KW-0645">Protease</keyword>
<feature type="active site" description="Charge relay system" evidence="5 6">
    <location>
        <position position="247"/>
    </location>
</feature>
<feature type="active site" description="Charge relay system" evidence="5 6">
    <location>
        <position position="216"/>
    </location>
</feature>
<gene>
    <name evidence="10" type="ORF">E1263_11390</name>
</gene>
<keyword evidence="8" id="KW-0732">Signal</keyword>
<dbReference type="SUPFAM" id="SSF52743">
    <property type="entry name" value="Subtilisin-like"/>
    <property type="match status" value="1"/>
</dbReference>
<dbReference type="RefSeq" id="WP_132167203.1">
    <property type="nucleotide sequence ID" value="NZ_SMKX01000025.1"/>
</dbReference>
<dbReference type="PANTHER" id="PTHR43806:SF11">
    <property type="entry name" value="CEREVISIN-RELATED"/>
    <property type="match status" value="1"/>
</dbReference>
<name>A0A4R4ZNF1_9ACTN</name>
<evidence type="ECO:0000256" key="4">
    <source>
        <dbReference type="ARBA" id="ARBA00022825"/>
    </source>
</evidence>
<evidence type="ECO:0000313" key="11">
    <source>
        <dbReference type="Proteomes" id="UP000295124"/>
    </source>
</evidence>
<dbReference type="InterPro" id="IPR022398">
    <property type="entry name" value="Peptidase_S8_His-AS"/>
</dbReference>
<dbReference type="GO" id="GO:0004252">
    <property type="term" value="F:serine-type endopeptidase activity"/>
    <property type="evidence" value="ECO:0007669"/>
    <property type="project" value="UniProtKB-UniRule"/>
</dbReference>
<dbReference type="PROSITE" id="PS00137">
    <property type="entry name" value="SUBTILASE_HIS"/>
    <property type="match status" value="1"/>
</dbReference>
<evidence type="ECO:0000256" key="8">
    <source>
        <dbReference type="SAM" id="SignalP"/>
    </source>
</evidence>
<dbReference type="InterPro" id="IPR017297">
    <property type="entry name" value="Peptidase_S8A_DPH-A"/>
</dbReference>
<dbReference type="PROSITE" id="PS51892">
    <property type="entry name" value="SUBTILASE"/>
    <property type="match status" value="1"/>
</dbReference>
<dbReference type="InterPro" id="IPR050131">
    <property type="entry name" value="Peptidase_S8_subtilisin-like"/>
</dbReference>
<feature type="signal peptide" evidence="8">
    <location>
        <begin position="1"/>
        <end position="29"/>
    </location>
</feature>
<dbReference type="InterPro" id="IPR015500">
    <property type="entry name" value="Peptidase_S8_subtilisin-rel"/>
</dbReference>
<protein>
    <submittedName>
        <fullName evidence="10">Peptidase S8</fullName>
    </submittedName>
</protein>
<dbReference type="Pfam" id="PF00082">
    <property type="entry name" value="Peptidase_S8"/>
    <property type="match status" value="1"/>
</dbReference>
<accession>A0A4R4ZNF1</accession>
<evidence type="ECO:0000313" key="10">
    <source>
        <dbReference type="EMBL" id="TDD60373.1"/>
    </source>
</evidence>
<dbReference type="PANTHER" id="PTHR43806">
    <property type="entry name" value="PEPTIDASE S8"/>
    <property type="match status" value="1"/>
</dbReference>
<dbReference type="OrthoDB" id="5165638at2"/>
<evidence type="ECO:0000256" key="3">
    <source>
        <dbReference type="ARBA" id="ARBA00022801"/>
    </source>
</evidence>
<dbReference type="InterPro" id="IPR023828">
    <property type="entry name" value="Peptidase_S8_Ser-AS"/>
</dbReference>
<reference evidence="10 11" key="1">
    <citation type="submission" date="2019-03" db="EMBL/GenBank/DDBJ databases">
        <title>Draft genome sequences of novel Actinobacteria.</title>
        <authorList>
            <person name="Sahin N."/>
            <person name="Ay H."/>
            <person name="Saygin H."/>
        </authorList>
    </citation>
    <scope>NUCLEOTIDE SEQUENCE [LARGE SCALE GENOMIC DNA]</scope>
    <source>
        <strain evidence="10 11">JCM 13523</strain>
    </source>
</reference>